<evidence type="ECO:0000313" key="2">
    <source>
        <dbReference type="EMBL" id="KAK8977499.1"/>
    </source>
</evidence>
<sequence>MENAGFSMGNAAMFAANLRGLDADDFSDVFGGPPRTVLYREFSGDFTPSASFYDEAFQPLDFCPSYSTKVGRSLPAFRIPARGEGFYNDNFWLDNDLRRSSWELSESDSSSVLSWEESIPLRPPAGDDIRLSSFAPKSRLNSTTMAADQEQTKQQMPPFTSTISFDNENLRPENRNHIGNSMKISSYYGLCKHASSPETISLESDSFRSIKILVDDSEFNSASSPASLSFHREPAAETGVQSNPMPEYAEDDDEDEDEVTSSYVIEINSDFRQSSSEEAVSIDEAIDEAIAWAKERYNTKNSDLREHEKDQTNAYGSIHQPMDGPGSMLSPSEEKPTEGKERSEDEDVKHWSSGNENNIRMLLSTLHNILWPDSGWRMIDLASLTESSQVKKAYQKERLCLHPDKLQQRGATLSQKYVAEKAFSILQASISFNSVSELGSLNPELPYVETRMRGMHLSLEMFSSTSRQCRVFRNLSGKLGTNKESTDSKD</sequence>
<dbReference type="PANTHER" id="PTHR23172">
    <property type="entry name" value="AUXILIN/CYCLIN G-ASSOCIATED KINASE-RELATED"/>
    <property type="match status" value="1"/>
</dbReference>
<feature type="region of interest" description="Disordered" evidence="1">
    <location>
        <begin position="314"/>
        <end position="352"/>
    </location>
</feature>
<evidence type="ECO:0000313" key="3">
    <source>
        <dbReference type="Proteomes" id="UP001396334"/>
    </source>
</evidence>
<feature type="region of interest" description="Disordered" evidence="1">
    <location>
        <begin position="223"/>
        <end position="258"/>
    </location>
</feature>
<dbReference type="Gene3D" id="1.10.287.110">
    <property type="entry name" value="DnaJ domain"/>
    <property type="match status" value="1"/>
</dbReference>
<feature type="region of interest" description="Disordered" evidence="1">
    <location>
        <begin position="140"/>
        <end position="160"/>
    </location>
</feature>
<proteinExistence type="predicted"/>
<feature type="compositionally biased region" description="Acidic residues" evidence="1">
    <location>
        <begin position="248"/>
        <end position="258"/>
    </location>
</feature>
<gene>
    <name evidence="2" type="ORF">V6N11_013285</name>
</gene>
<protein>
    <submittedName>
        <fullName evidence="2">Uncharacterized protein</fullName>
    </submittedName>
</protein>
<dbReference type="InterPro" id="IPR036869">
    <property type="entry name" value="J_dom_sf"/>
</dbReference>
<organism evidence="2 3">
    <name type="scientific">Hibiscus sabdariffa</name>
    <name type="common">roselle</name>
    <dbReference type="NCBI Taxonomy" id="183260"/>
    <lineage>
        <taxon>Eukaryota</taxon>
        <taxon>Viridiplantae</taxon>
        <taxon>Streptophyta</taxon>
        <taxon>Embryophyta</taxon>
        <taxon>Tracheophyta</taxon>
        <taxon>Spermatophyta</taxon>
        <taxon>Magnoliopsida</taxon>
        <taxon>eudicotyledons</taxon>
        <taxon>Gunneridae</taxon>
        <taxon>Pentapetalae</taxon>
        <taxon>rosids</taxon>
        <taxon>malvids</taxon>
        <taxon>Malvales</taxon>
        <taxon>Malvaceae</taxon>
        <taxon>Malvoideae</taxon>
        <taxon>Hibiscus</taxon>
    </lineage>
</organism>
<evidence type="ECO:0000256" key="1">
    <source>
        <dbReference type="SAM" id="MobiDB-lite"/>
    </source>
</evidence>
<name>A0ABR2NMT6_9ROSI</name>
<dbReference type="PANTHER" id="PTHR23172:SF69">
    <property type="entry name" value="CHAPERONE DNAJ-DOMAIN SUPERFAMILY PROTEIN"/>
    <property type="match status" value="1"/>
</dbReference>
<dbReference type="Proteomes" id="UP001396334">
    <property type="component" value="Unassembled WGS sequence"/>
</dbReference>
<keyword evidence="3" id="KW-1185">Reference proteome</keyword>
<dbReference type="EMBL" id="JBBPBN010000117">
    <property type="protein sequence ID" value="KAK8977499.1"/>
    <property type="molecule type" value="Genomic_DNA"/>
</dbReference>
<comment type="caution">
    <text evidence="2">The sequence shown here is derived from an EMBL/GenBank/DDBJ whole genome shotgun (WGS) entry which is preliminary data.</text>
</comment>
<reference evidence="2 3" key="1">
    <citation type="journal article" date="2024" name="G3 (Bethesda)">
        <title>Genome assembly of Hibiscus sabdariffa L. provides insights into metabolisms of medicinal natural products.</title>
        <authorList>
            <person name="Kim T."/>
        </authorList>
    </citation>
    <scope>NUCLEOTIDE SEQUENCE [LARGE SCALE GENOMIC DNA]</scope>
    <source>
        <strain evidence="2">TK-2024</strain>
        <tissue evidence="2">Old leaves</tissue>
    </source>
</reference>
<feature type="compositionally biased region" description="Basic and acidic residues" evidence="1">
    <location>
        <begin position="332"/>
        <end position="350"/>
    </location>
</feature>
<accession>A0ABR2NMT6</accession>
<dbReference type="SUPFAM" id="SSF46565">
    <property type="entry name" value="Chaperone J-domain"/>
    <property type="match status" value="1"/>
</dbReference>